<sequence length="318" mass="34497">MSFDQSISKPVLVTGAAGLVGRQVVPRLVEQGRPVLALDRLASVTQEGVKITACDLGDIHRLHAIALDGIDSIIHCGAFSGPMVARDAPYSMVQVNIVGTANVLELARVHAVRRFVYCSSTSAYGVVESGPVYEDVLLKPGSLYGASKVSSEYITTAYAEQYGLSAASVRLSWVYGPGRTTDCVIRKMIEDALARRATRMSFGADFPRQFIHVEDAVQGLLCALDAPVLPRTTYNVTGDTRVTLEEIAQVVRTIFPGADIVLEPGADPVDEFQQKFSIDAARRDLGYVPKISLDDGIQAYARWLESTHLPHSFEVQKA</sequence>
<dbReference type="CDD" id="cd08946">
    <property type="entry name" value="SDR_e"/>
    <property type="match status" value="1"/>
</dbReference>
<comment type="pathway">
    <text evidence="1">Bacterial outer membrane biogenesis; LPS O-antigen biosynthesis.</text>
</comment>
<dbReference type="Proteomes" id="UP000196082">
    <property type="component" value="Unassembled WGS sequence"/>
</dbReference>
<proteinExistence type="inferred from homology"/>
<reference evidence="4 5" key="1">
    <citation type="submission" date="2017-05" db="EMBL/GenBank/DDBJ databases">
        <title>Whole genome sequence of Pseudomonas putida isolate 1312 commercialized as a biostimulant.</title>
        <authorList>
            <person name="Crovadore J."/>
            <person name="Blanc P."/>
            <person name="Chablais R."/>
            <person name="Cochard B."/>
            <person name="Grizard D."/>
            <person name="Lefort F."/>
        </authorList>
    </citation>
    <scope>NUCLEOTIDE SEQUENCE [LARGE SCALE GENOMIC DNA]</scope>
    <source>
        <strain evidence="4 5">1312</strain>
    </source>
</reference>
<gene>
    <name evidence="4" type="ORF">B8W72_11630</name>
</gene>
<dbReference type="SUPFAM" id="SSF51735">
    <property type="entry name" value="NAD(P)-binding Rossmann-fold domains"/>
    <property type="match status" value="1"/>
</dbReference>
<dbReference type="EMBL" id="NFSB01000072">
    <property type="protein sequence ID" value="OUM33714.1"/>
    <property type="molecule type" value="Genomic_DNA"/>
</dbReference>
<dbReference type="Pfam" id="PF01370">
    <property type="entry name" value="Epimerase"/>
    <property type="match status" value="1"/>
</dbReference>
<evidence type="ECO:0000256" key="1">
    <source>
        <dbReference type="ARBA" id="ARBA00005125"/>
    </source>
</evidence>
<evidence type="ECO:0000313" key="5">
    <source>
        <dbReference type="Proteomes" id="UP000196082"/>
    </source>
</evidence>
<evidence type="ECO:0000256" key="2">
    <source>
        <dbReference type="ARBA" id="ARBA00007637"/>
    </source>
</evidence>
<evidence type="ECO:0000313" key="4">
    <source>
        <dbReference type="EMBL" id="OUM33714.1"/>
    </source>
</evidence>
<organism evidence="4 5">
    <name type="scientific">Pseudomonas putida</name>
    <name type="common">Arthrobacter siderocapsulatus</name>
    <dbReference type="NCBI Taxonomy" id="303"/>
    <lineage>
        <taxon>Bacteria</taxon>
        <taxon>Pseudomonadati</taxon>
        <taxon>Pseudomonadota</taxon>
        <taxon>Gammaproteobacteria</taxon>
        <taxon>Pseudomonadales</taxon>
        <taxon>Pseudomonadaceae</taxon>
        <taxon>Pseudomonas</taxon>
    </lineage>
</organism>
<dbReference type="RefSeq" id="WP_086976066.1">
    <property type="nucleotide sequence ID" value="NZ_NFSB01000072.1"/>
</dbReference>
<name>A0A1Y3L8I3_PSEPU</name>
<comment type="similarity">
    <text evidence="2">Belongs to the NAD(P)-dependent epimerase/dehydratase family.</text>
</comment>
<feature type="domain" description="NAD-dependent epimerase/dehydratase" evidence="3">
    <location>
        <begin position="11"/>
        <end position="236"/>
    </location>
</feature>
<accession>A0A1Y3L8I3</accession>
<dbReference type="InterPro" id="IPR036291">
    <property type="entry name" value="NAD(P)-bd_dom_sf"/>
</dbReference>
<dbReference type="PANTHER" id="PTHR43000">
    <property type="entry name" value="DTDP-D-GLUCOSE 4,6-DEHYDRATASE-RELATED"/>
    <property type="match status" value="1"/>
</dbReference>
<comment type="caution">
    <text evidence="4">The sequence shown here is derived from an EMBL/GenBank/DDBJ whole genome shotgun (WGS) entry which is preliminary data.</text>
</comment>
<dbReference type="Gene3D" id="3.40.50.720">
    <property type="entry name" value="NAD(P)-binding Rossmann-like Domain"/>
    <property type="match status" value="1"/>
</dbReference>
<evidence type="ECO:0000259" key="3">
    <source>
        <dbReference type="Pfam" id="PF01370"/>
    </source>
</evidence>
<protein>
    <submittedName>
        <fullName evidence="4">NAD-dependent dehydratase</fullName>
    </submittedName>
</protein>
<dbReference type="InterPro" id="IPR001509">
    <property type="entry name" value="Epimerase_deHydtase"/>
</dbReference>
<dbReference type="AlphaFoldDB" id="A0A1Y3L8I3"/>